<reference evidence="15" key="1">
    <citation type="submission" date="2023-08" db="EMBL/GenBank/DDBJ databases">
        <authorList>
            <person name="Audoor S."/>
            <person name="Bilcke G."/>
        </authorList>
    </citation>
    <scope>NUCLEOTIDE SEQUENCE</scope>
</reference>
<dbReference type="Proteomes" id="UP001295423">
    <property type="component" value="Unassembled WGS sequence"/>
</dbReference>
<keyword evidence="7" id="KW-0762">Sugar transport</keyword>
<name>A0AAD2CU46_9STRA</name>
<evidence type="ECO:0000256" key="5">
    <source>
        <dbReference type="ARBA" id="ARBA00022448"/>
    </source>
</evidence>
<feature type="transmembrane region" description="Helical" evidence="14">
    <location>
        <begin position="70"/>
        <end position="95"/>
    </location>
</feature>
<evidence type="ECO:0000256" key="13">
    <source>
        <dbReference type="SAM" id="MobiDB-lite"/>
    </source>
</evidence>
<dbReference type="Pfam" id="PF03083">
    <property type="entry name" value="MtN3_slv"/>
    <property type="match status" value="2"/>
</dbReference>
<protein>
    <recommendedName>
        <fullName evidence="4">Sugar transporter SWEET1</fullName>
    </recommendedName>
</protein>
<dbReference type="PANTHER" id="PTHR10791:SF30">
    <property type="entry name" value="SUGAR TRANSPORTER SWEET1"/>
    <property type="match status" value="1"/>
</dbReference>
<dbReference type="FunFam" id="1.20.1280.290:FF:000004">
    <property type="entry name" value="Sugar transporter SWEET"/>
    <property type="match status" value="1"/>
</dbReference>
<evidence type="ECO:0000256" key="6">
    <source>
        <dbReference type="ARBA" id="ARBA00022475"/>
    </source>
</evidence>
<dbReference type="PANTHER" id="PTHR10791">
    <property type="entry name" value="RAG1-ACTIVATING PROTEIN 1"/>
    <property type="match status" value="1"/>
</dbReference>
<dbReference type="GO" id="GO:0000139">
    <property type="term" value="C:Golgi membrane"/>
    <property type="evidence" value="ECO:0007669"/>
    <property type="project" value="UniProtKB-SubCell"/>
</dbReference>
<comment type="similarity">
    <text evidence="3">Belongs to the SWEET sugar transporter family.</text>
</comment>
<keyword evidence="11" id="KW-0333">Golgi apparatus</keyword>
<evidence type="ECO:0000256" key="3">
    <source>
        <dbReference type="ARBA" id="ARBA00007809"/>
    </source>
</evidence>
<evidence type="ECO:0000313" key="16">
    <source>
        <dbReference type="Proteomes" id="UP001295423"/>
    </source>
</evidence>
<dbReference type="EMBL" id="CAKOGP040001557">
    <property type="protein sequence ID" value="CAJ1945930.1"/>
    <property type="molecule type" value="Genomic_DNA"/>
</dbReference>
<keyword evidence="5" id="KW-0813">Transport</keyword>
<dbReference type="GO" id="GO:0005886">
    <property type="term" value="C:plasma membrane"/>
    <property type="evidence" value="ECO:0007669"/>
    <property type="project" value="UniProtKB-SubCell"/>
</dbReference>
<keyword evidence="6" id="KW-1003">Cell membrane</keyword>
<evidence type="ECO:0000256" key="9">
    <source>
        <dbReference type="ARBA" id="ARBA00022737"/>
    </source>
</evidence>
<gene>
    <name evidence="15" type="ORF">CYCCA115_LOCUS10072</name>
</gene>
<feature type="region of interest" description="Disordered" evidence="13">
    <location>
        <begin position="117"/>
        <end position="138"/>
    </location>
</feature>
<feature type="transmembrane region" description="Helical" evidence="14">
    <location>
        <begin position="258"/>
        <end position="274"/>
    </location>
</feature>
<keyword evidence="10 14" id="KW-1133">Transmembrane helix</keyword>
<dbReference type="AlphaFoldDB" id="A0AAD2CU46"/>
<keyword evidence="9" id="KW-0677">Repeat</keyword>
<organism evidence="15 16">
    <name type="scientific">Cylindrotheca closterium</name>
    <dbReference type="NCBI Taxonomy" id="2856"/>
    <lineage>
        <taxon>Eukaryota</taxon>
        <taxon>Sar</taxon>
        <taxon>Stramenopiles</taxon>
        <taxon>Ochrophyta</taxon>
        <taxon>Bacillariophyta</taxon>
        <taxon>Bacillariophyceae</taxon>
        <taxon>Bacillariophycidae</taxon>
        <taxon>Bacillariales</taxon>
        <taxon>Bacillariaceae</taxon>
        <taxon>Cylindrotheca</taxon>
    </lineage>
</organism>
<dbReference type="InterPro" id="IPR004316">
    <property type="entry name" value="SWEET_rpt"/>
</dbReference>
<dbReference type="Gene3D" id="1.20.1280.290">
    <property type="match status" value="2"/>
</dbReference>
<evidence type="ECO:0000256" key="4">
    <source>
        <dbReference type="ARBA" id="ARBA00021741"/>
    </source>
</evidence>
<feature type="region of interest" description="Disordered" evidence="13">
    <location>
        <begin position="285"/>
        <end position="315"/>
    </location>
</feature>
<evidence type="ECO:0000256" key="14">
    <source>
        <dbReference type="SAM" id="Phobius"/>
    </source>
</evidence>
<keyword evidence="12 14" id="KW-0472">Membrane</keyword>
<keyword evidence="8 14" id="KW-0812">Transmembrane</keyword>
<dbReference type="GO" id="GO:0051119">
    <property type="term" value="F:sugar transmembrane transporter activity"/>
    <property type="evidence" value="ECO:0007669"/>
    <property type="project" value="InterPro"/>
</dbReference>
<sequence length="336" mass="36204">MTLSTQEIILEYVCPGLGVIIGNVMYAAPLRDLKAAVDKGDLGHLNPTPWGFMFGNCVGWVLYSTLLQNVFVFAGNAPGLLVSIYLNLGAIKLLYQEHHAKENRDATIAFLDKEQPRGGGGGEMIANRRDGSLDDTAESTGENWGTVLLKVSSQSTPAPSRHDNIMMFMCTLWVILGTILAFANSMDLDSKVFMVGIVTNCIVVFFYAAPLSTIFQVLKEKHTASIHIPTMILNTLNSSFWCAYGIAIMDFFVATPNGIGSIFGFVQVFLYMTFPRHPKSAAAAAALPGEETKSDDSGATQKVELPCTTSTSSKNTLLPIKSCPLDVEDGTVAASA</sequence>
<keyword evidence="16" id="KW-1185">Reference proteome</keyword>
<evidence type="ECO:0000256" key="8">
    <source>
        <dbReference type="ARBA" id="ARBA00022692"/>
    </source>
</evidence>
<evidence type="ECO:0000256" key="10">
    <source>
        <dbReference type="ARBA" id="ARBA00022989"/>
    </source>
</evidence>
<evidence type="ECO:0000256" key="11">
    <source>
        <dbReference type="ARBA" id="ARBA00023034"/>
    </source>
</evidence>
<proteinExistence type="inferred from homology"/>
<evidence type="ECO:0000256" key="2">
    <source>
        <dbReference type="ARBA" id="ARBA00004653"/>
    </source>
</evidence>
<comment type="subcellular location">
    <subcellularLocation>
        <location evidence="1">Cell membrane</location>
        <topology evidence="1">Multi-pass membrane protein</topology>
    </subcellularLocation>
    <subcellularLocation>
        <location evidence="2">Golgi apparatus membrane</location>
        <topology evidence="2">Multi-pass membrane protein</topology>
    </subcellularLocation>
</comment>
<feature type="transmembrane region" description="Helical" evidence="14">
    <location>
        <begin position="165"/>
        <end position="186"/>
    </location>
</feature>
<feature type="transmembrane region" description="Helical" evidence="14">
    <location>
        <begin position="192"/>
        <end position="218"/>
    </location>
</feature>
<accession>A0AAD2CU46</accession>
<evidence type="ECO:0000313" key="15">
    <source>
        <dbReference type="EMBL" id="CAJ1945930.1"/>
    </source>
</evidence>
<feature type="transmembrane region" description="Helical" evidence="14">
    <location>
        <begin position="230"/>
        <end position="252"/>
    </location>
</feature>
<dbReference type="InterPro" id="IPR047664">
    <property type="entry name" value="SWEET"/>
</dbReference>
<evidence type="ECO:0000256" key="7">
    <source>
        <dbReference type="ARBA" id="ARBA00022597"/>
    </source>
</evidence>
<evidence type="ECO:0000256" key="1">
    <source>
        <dbReference type="ARBA" id="ARBA00004651"/>
    </source>
</evidence>
<evidence type="ECO:0000256" key="12">
    <source>
        <dbReference type="ARBA" id="ARBA00023136"/>
    </source>
</evidence>
<comment type="caution">
    <text evidence="15">The sequence shown here is derived from an EMBL/GenBank/DDBJ whole genome shotgun (WGS) entry which is preliminary data.</text>
</comment>